<keyword evidence="3" id="KW-0378">Hydrolase</keyword>
<keyword evidence="12" id="KW-1185">Reference proteome</keyword>
<evidence type="ECO:0000256" key="4">
    <source>
        <dbReference type="ARBA" id="ARBA00022960"/>
    </source>
</evidence>
<sequence>MVIIVPLSASAAPYAAYVMDARSGEVLHSRNADTRLHPASLTKMMTLYIAFQAVERGEITLDTKVKVSRHAASEPPSKLGLKSGQRIALRYLIRAAAVKSANDAATAIAEALEGSEAAFARRMNRTAKAMGMTRTTFKNAHGLTESGHLSTARDMSILGRHVLYDYPEYYNLFSRRSTHAGVRDVANTNRRLLSAYRGADGIKTGYTRAAGFNLVASAERGRERIIATVFGGTSTSARNARVAELLDMGFKRAPSRVALRKPKKPAYVPGGTGKTVQVSGITRTSLRPRLRAGTMLASATPVEQTPPPASAAASTSGVLSSDIQLALIAAQDTTVETPDLSGSSFSGLGTRPVMRPGSAIDAALAEAIPETEVVTRLSTSGGHQWGVNVGRYTTRYNAERALVTTALAEMTTLEGTLRKVVKKPTGFEANFLGMTRDSADLACRRLVARNIDCEMVGPTS</sequence>
<feature type="binding site" evidence="8">
    <location>
        <position position="203"/>
    </location>
    <ligand>
        <name>substrate</name>
    </ligand>
</feature>
<proteinExistence type="inferred from homology"/>
<comment type="similarity">
    <text evidence="1 9">Belongs to the peptidase S11 family.</text>
</comment>
<organism evidence="11 12">
    <name type="scientific">Roseobacter cerasinus</name>
    <dbReference type="NCBI Taxonomy" id="2602289"/>
    <lineage>
        <taxon>Bacteria</taxon>
        <taxon>Pseudomonadati</taxon>
        <taxon>Pseudomonadota</taxon>
        <taxon>Alphaproteobacteria</taxon>
        <taxon>Rhodobacterales</taxon>
        <taxon>Roseobacteraceae</taxon>
        <taxon>Roseobacter</taxon>
    </lineage>
</organism>
<evidence type="ECO:0000256" key="6">
    <source>
        <dbReference type="ARBA" id="ARBA00023316"/>
    </source>
</evidence>
<evidence type="ECO:0000313" key="12">
    <source>
        <dbReference type="Proteomes" id="UP000436522"/>
    </source>
</evidence>
<dbReference type="SUPFAM" id="SSF56601">
    <property type="entry name" value="beta-lactamase/transpeptidase-like"/>
    <property type="match status" value="1"/>
</dbReference>
<dbReference type="GO" id="GO:0008360">
    <property type="term" value="P:regulation of cell shape"/>
    <property type="evidence" value="ECO:0007669"/>
    <property type="project" value="UniProtKB-KW"/>
</dbReference>
<evidence type="ECO:0000256" key="1">
    <source>
        <dbReference type="ARBA" id="ARBA00007164"/>
    </source>
</evidence>
<dbReference type="GO" id="GO:0071555">
    <property type="term" value="P:cell wall organization"/>
    <property type="evidence" value="ECO:0007669"/>
    <property type="project" value="UniProtKB-KW"/>
</dbReference>
<keyword evidence="4" id="KW-0133">Cell shape</keyword>
<dbReference type="PANTHER" id="PTHR21581">
    <property type="entry name" value="D-ALANYL-D-ALANINE CARBOXYPEPTIDASE"/>
    <property type="match status" value="1"/>
</dbReference>
<dbReference type="InterPro" id="IPR018044">
    <property type="entry name" value="Peptidase_S11"/>
</dbReference>
<feature type="domain" description="Peptidase S11 D-alanyl-D-alanine carboxypeptidase A N-terminal" evidence="10">
    <location>
        <begin position="15"/>
        <end position="232"/>
    </location>
</feature>
<dbReference type="InterPro" id="IPR012338">
    <property type="entry name" value="Beta-lactam/transpept-like"/>
</dbReference>
<dbReference type="GO" id="GO:0006508">
    <property type="term" value="P:proteolysis"/>
    <property type="evidence" value="ECO:0007669"/>
    <property type="project" value="InterPro"/>
</dbReference>
<dbReference type="AlphaFoldDB" id="A0A640VY26"/>
<keyword evidence="11" id="KW-0121">Carboxypeptidase</keyword>
<evidence type="ECO:0000256" key="9">
    <source>
        <dbReference type="RuleBase" id="RU004016"/>
    </source>
</evidence>
<comment type="caution">
    <text evidence="11">The sequence shown here is derived from an EMBL/GenBank/DDBJ whole genome shotgun (WGS) entry which is preliminary data.</text>
</comment>
<keyword evidence="2" id="KW-0732">Signal</keyword>
<name>A0A640VY26_9RHOB</name>
<gene>
    <name evidence="11" type="ORF">So717_28790</name>
</gene>
<protein>
    <submittedName>
        <fullName evidence="11">Serine-type D-Ala-D-Ala carboxypeptidase</fullName>
    </submittedName>
</protein>
<dbReference type="GO" id="GO:0009252">
    <property type="term" value="P:peptidoglycan biosynthetic process"/>
    <property type="evidence" value="ECO:0007669"/>
    <property type="project" value="UniProtKB-KW"/>
</dbReference>
<dbReference type="Pfam" id="PF00768">
    <property type="entry name" value="Peptidase_S11"/>
    <property type="match status" value="1"/>
</dbReference>
<dbReference type="Proteomes" id="UP000436522">
    <property type="component" value="Unassembled WGS sequence"/>
</dbReference>
<dbReference type="InterPro" id="IPR001967">
    <property type="entry name" value="Peptidase_S11_N"/>
</dbReference>
<feature type="active site" description="Acyl-ester intermediate" evidence="7">
    <location>
        <position position="40"/>
    </location>
</feature>
<keyword evidence="6" id="KW-0961">Cell wall biogenesis/degradation</keyword>
<keyword evidence="11" id="KW-0645">Protease</keyword>
<evidence type="ECO:0000313" key="11">
    <source>
        <dbReference type="EMBL" id="GFE51126.1"/>
    </source>
</evidence>
<reference evidence="11 12" key="1">
    <citation type="submission" date="2019-12" db="EMBL/GenBank/DDBJ databases">
        <title>Roseobacter cerasinus sp. nov., isolated from seawater around aquaculture.</title>
        <authorList>
            <person name="Muramatsu S."/>
            <person name="Takabe Y."/>
            <person name="Mori K."/>
            <person name="Takaichi S."/>
            <person name="Hanada S."/>
        </authorList>
    </citation>
    <scope>NUCLEOTIDE SEQUENCE [LARGE SCALE GENOMIC DNA]</scope>
    <source>
        <strain evidence="11 12">AI77</strain>
    </source>
</reference>
<evidence type="ECO:0000256" key="2">
    <source>
        <dbReference type="ARBA" id="ARBA00022729"/>
    </source>
</evidence>
<dbReference type="PANTHER" id="PTHR21581:SF6">
    <property type="entry name" value="TRAFFICKING PROTEIN PARTICLE COMPLEX SUBUNIT 12"/>
    <property type="match status" value="1"/>
</dbReference>
<feature type="active site" evidence="7">
    <location>
        <position position="100"/>
    </location>
</feature>
<dbReference type="EMBL" id="BLIV01000005">
    <property type="protein sequence ID" value="GFE51126.1"/>
    <property type="molecule type" value="Genomic_DNA"/>
</dbReference>
<evidence type="ECO:0000256" key="3">
    <source>
        <dbReference type="ARBA" id="ARBA00022801"/>
    </source>
</evidence>
<keyword evidence="5" id="KW-0573">Peptidoglycan synthesis</keyword>
<accession>A0A640VY26</accession>
<feature type="active site" description="Proton acceptor" evidence="7">
    <location>
        <position position="43"/>
    </location>
</feature>
<evidence type="ECO:0000259" key="10">
    <source>
        <dbReference type="Pfam" id="PF00768"/>
    </source>
</evidence>
<dbReference type="Gene3D" id="3.40.710.10">
    <property type="entry name" value="DD-peptidase/beta-lactamase superfamily"/>
    <property type="match status" value="1"/>
</dbReference>
<evidence type="ECO:0000256" key="5">
    <source>
        <dbReference type="ARBA" id="ARBA00022984"/>
    </source>
</evidence>
<dbReference type="GO" id="GO:0009002">
    <property type="term" value="F:serine-type D-Ala-D-Ala carboxypeptidase activity"/>
    <property type="evidence" value="ECO:0007669"/>
    <property type="project" value="InterPro"/>
</dbReference>
<evidence type="ECO:0000256" key="8">
    <source>
        <dbReference type="PIRSR" id="PIRSR618044-2"/>
    </source>
</evidence>
<dbReference type="PRINTS" id="PR00725">
    <property type="entry name" value="DADACBPTASE1"/>
</dbReference>
<evidence type="ECO:0000256" key="7">
    <source>
        <dbReference type="PIRSR" id="PIRSR618044-1"/>
    </source>
</evidence>